<name>A0A840A5W3_9CAUL</name>
<sequence length="79" mass="8232">MLLKIDARQLGALLAGLRLLQDHAADGYENPAILDVFADGRPVEPFDVCEIEALCQGLDGGALLVDEADVSAIGEPADG</sequence>
<evidence type="ECO:0000313" key="2">
    <source>
        <dbReference type="Proteomes" id="UP000530564"/>
    </source>
</evidence>
<evidence type="ECO:0000313" key="1">
    <source>
        <dbReference type="EMBL" id="MBB3892861.1"/>
    </source>
</evidence>
<protein>
    <submittedName>
        <fullName evidence="1">Uncharacterized protein</fullName>
    </submittedName>
</protein>
<keyword evidence="2" id="KW-1185">Reference proteome</keyword>
<dbReference type="RefSeq" id="WP_183775819.1">
    <property type="nucleotide sequence ID" value="NZ_JACIDK010000006.1"/>
</dbReference>
<reference evidence="1 2" key="1">
    <citation type="submission" date="2020-08" db="EMBL/GenBank/DDBJ databases">
        <title>Genomic Encyclopedia of Type Strains, Phase IV (KMG-IV): sequencing the most valuable type-strain genomes for metagenomic binning, comparative biology and taxonomic classification.</title>
        <authorList>
            <person name="Goeker M."/>
        </authorList>
    </citation>
    <scope>NUCLEOTIDE SEQUENCE [LARGE SCALE GENOMIC DNA]</scope>
    <source>
        <strain evidence="1 2">DSM 21793</strain>
    </source>
</reference>
<gene>
    <name evidence="1" type="ORF">GGQ61_003599</name>
</gene>
<dbReference type="Proteomes" id="UP000530564">
    <property type="component" value="Unassembled WGS sequence"/>
</dbReference>
<comment type="caution">
    <text evidence="1">The sequence shown here is derived from an EMBL/GenBank/DDBJ whole genome shotgun (WGS) entry which is preliminary data.</text>
</comment>
<dbReference type="AlphaFoldDB" id="A0A840A5W3"/>
<accession>A0A840A5W3</accession>
<dbReference type="EMBL" id="JACIDK010000006">
    <property type="protein sequence ID" value="MBB3892861.1"/>
    <property type="molecule type" value="Genomic_DNA"/>
</dbReference>
<proteinExistence type="predicted"/>
<organism evidence="1 2">
    <name type="scientific">Phenylobacterium haematophilum</name>
    <dbReference type="NCBI Taxonomy" id="98513"/>
    <lineage>
        <taxon>Bacteria</taxon>
        <taxon>Pseudomonadati</taxon>
        <taxon>Pseudomonadota</taxon>
        <taxon>Alphaproteobacteria</taxon>
        <taxon>Caulobacterales</taxon>
        <taxon>Caulobacteraceae</taxon>
        <taxon>Phenylobacterium</taxon>
    </lineage>
</organism>